<organism evidence="7 8">
    <name type="scientific">Agrocybe chaxingu</name>
    <dbReference type="NCBI Taxonomy" id="84603"/>
    <lineage>
        <taxon>Eukaryota</taxon>
        <taxon>Fungi</taxon>
        <taxon>Dikarya</taxon>
        <taxon>Basidiomycota</taxon>
        <taxon>Agaricomycotina</taxon>
        <taxon>Agaricomycetes</taxon>
        <taxon>Agaricomycetidae</taxon>
        <taxon>Agaricales</taxon>
        <taxon>Agaricineae</taxon>
        <taxon>Strophariaceae</taxon>
        <taxon>Agrocybe</taxon>
    </lineage>
</organism>
<dbReference type="EC" id="2.7.7.19" evidence="2"/>
<dbReference type="GO" id="GO:0031499">
    <property type="term" value="C:TRAMP complex"/>
    <property type="evidence" value="ECO:0007669"/>
    <property type="project" value="TreeGrafter"/>
</dbReference>
<dbReference type="GO" id="GO:0003729">
    <property type="term" value="F:mRNA binding"/>
    <property type="evidence" value="ECO:0007669"/>
    <property type="project" value="TreeGrafter"/>
</dbReference>
<dbReference type="InterPro" id="IPR043519">
    <property type="entry name" value="NT_sf"/>
</dbReference>
<accession>A0A9W8JN13</accession>
<reference evidence="7" key="1">
    <citation type="submission" date="2022-07" db="EMBL/GenBank/DDBJ databases">
        <title>Genome Sequence of Agrocybe chaxingu.</title>
        <authorList>
            <person name="Buettner E."/>
        </authorList>
    </citation>
    <scope>NUCLEOTIDE SEQUENCE</scope>
    <source>
        <strain evidence="7">MP-N11</strain>
    </source>
</reference>
<dbReference type="GO" id="GO:0010605">
    <property type="term" value="P:negative regulation of macromolecule metabolic process"/>
    <property type="evidence" value="ECO:0007669"/>
    <property type="project" value="UniProtKB-ARBA"/>
</dbReference>
<evidence type="ECO:0000256" key="2">
    <source>
        <dbReference type="ARBA" id="ARBA00012388"/>
    </source>
</evidence>
<dbReference type="GO" id="GO:0031123">
    <property type="term" value="P:RNA 3'-end processing"/>
    <property type="evidence" value="ECO:0007669"/>
    <property type="project" value="TreeGrafter"/>
</dbReference>
<dbReference type="EMBL" id="JANKHO010003081">
    <property type="protein sequence ID" value="KAJ3486321.1"/>
    <property type="molecule type" value="Genomic_DNA"/>
</dbReference>
<dbReference type="InterPro" id="IPR002058">
    <property type="entry name" value="PAP_assoc"/>
</dbReference>
<dbReference type="InterPro" id="IPR054708">
    <property type="entry name" value="MTPAP-like_central"/>
</dbReference>
<dbReference type="InterPro" id="IPR045862">
    <property type="entry name" value="Trf4-like"/>
</dbReference>
<dbReference type="PANTHER" id="PTHR23092">
    <property type="entry name" value="POLY(A) RNA POLYMERASE"/>
    <property type="match status" value="1"/>
</dbReference>
<feature type="domain" description="PAP-associated" evidence="5">
    <location>
        <begin position="236"/>
        <end position="291"/>
    </location>
</feature>
<dbReference type="OrthoDB" id="273917at2759"/>
<dbReference type="Proteomes" id="UP001148786">
    <property type="component" value="Unassembled WGS sequence"/>
</dbReference>
<dbReference type="CDD" id="cd05402">
    <property type="entry name" value="NT_PAP_TUTase"/>
    <property type="match status" value="1"/>
</dbReference>
<sequence>MDVTVQPVGSYVTGLFLPTSDIDMVLTFNATSARSTYSNYFIKSDLSIILAKIRTSGFASKVVDVLQASVPLIRITDQVTGIDIDLTAADTHGVLATAAVQKWLKTDTDLIKTLVTVVKMFLTIRRCGTTYTGGLNSYVLVWMVVAWVKLEWPKTKKTFARRPGNKDNESVDDLSALTAAIGALSVSRASSSRTTVPAITLQDLLQRTEPRSLAVASVTKTLHGNSSSTAGTEPDLGHALKGFLKFYGQDFDYVNQAIKIAPTPAYAPKPYLFSRYPVQRYTLSIFDPADATVDMGSKAYAIKHIKASFQEAYETIVRSEPRGGHQVDILNKVLGGDFTKFVQKRSAMAQG</sequence>
<dbReference type="SUPFAM" id="SSF81301">
    <property type="entry name" value="Nucleotidyltransferase"/>
    <property type="match status" value="1"/>
</dbReference>
<dbReference type="GO" id="GO:0005730">
    <property type="term" value="C:nucleolus"/>
    <property type="evidence" value="ECO:0007669"/>
    <property type="project" value="TreeGrafter"/>
</dbReference>
<dbReference type="Pfam" id="PF22600">
    <property type="entry name" value="MTPAP-like_central"/>
    <property type="match status" value="1"/>
</dbReference>
<evidence type="ECO:0000256" key="1">
    <source>
        <dbReference type="ARBA" id="ARBA00008593"/>
    </source>
</evidence>
<dbReference type="Gene3D" id="3.30.460.10">
    <property type="entry name" value="Beta Polymerase, domain 2"/>
    <property type="match status" value="1"/>
</dbReference>
<protein>
    <recommendedName>
        <fullName evidence="2">polynucleotide adenylyltransferase</fullName>
        <ecNumber evidence="2">2.7.7.19</ecNumber>
    </recommendedName>
</protein>
<evidence type="ECO:0000259" key="6">
    <source>
        <dbReference type="Pfam" id="PF22600"/>
    </source>
</evidence>
<dbReference type="GO" id="GO:0046872">
    <property type="term" value="F:metal ion binding"/>
    <property type="evidence" value="ECO:0007669"/>
    <property type="project" value="UniProtKB-KW"/>
</dbReference>
<evidence type="ECO:0000256" key="3">
    <source>
        <dbReference type="ARBA" id="ARBA00022723"/>
    </source>
</evidence>
<keyword evidence="3" id="KW-0479">Metal-binding</keyword>
<evidence type="ECO:0000313" key="8">
    <source>
        <dbReference type="Proteomes" id="UP001148786"/>
    </source>
</evidence>
<dbReference type="SUPFAM" id="SSF81631">
    <property type="entry name" value="PAP/OAS1 substrate-binding domain"/>
    <property type="match status" value="1"/>
</dbReference>
<name>A0A9W8JN13_9AGAR</name>
<dbReference type="GO" id="GO:1990817">
    <property type="term" value="F:poly(A) RNA polymerase activity"/>
    <property type="evidence" value="ECO:0007669"/>
    <property type="project" value="UniProtKB-EC"/>
</dbReference>
<evidence type="ECO:0000313" key="7">
    <source>
        <dbReference type="EMBL" id="KAJ3486321.1"/>
    </source>
</evidence>
<feature type="domain" description="Poly(A) RNA polymerase mitochondrial-like central palm" evidence="6">
    <location>
        <begin position="3"/>
        <end position="100"/>
    </location>
</feature>
<dbReference type="GO" id="GO:0043634">
    <property type="term" value="P:polyadenylation-dependent ncRNA catabolic process"/>
    <property type="evidence" value="ECO:0007669"/>
    <property type="project" value="TreeGrafter"/>
</dbReference>
<dbReference type="PANTHER" id="PTHR23092:SF15">
    <property type="entry name" value="INACTIVE NON-CANONICAL POLY(A) RNA POLYMERASE PROTEIN TRF4-2-RELATED"/>
    <property type="match status" value="1"/>
</dbReference>
<dbReference type="AlphaFoldDB" id="A0A9W8JN13"/>
<proteinExistence type="inferred from homology"/>
<dbReference type="Gene3D" id="1.10.1410.10">
    <property type="match status" value="1"/>
</dbReference>
<keyword evidence="4" id="KW-0460">Magnesium</keyword>
<gene>
    <name evidence="7" type="ORF">NLJ89_g11822</name>
</gene>
<comment type="similarity">
    <text evidence="1">Belongs to the DNA polymerase type-B-like family.</text>
</comment>
<keyword evidence="8" id="KW-1185">Reference proteome</keyword>
<comment type="caution">
    <text evidence="7">The sequence shown here is derived from an EMBL/GenBank/DDBJ whole genome shotgun (WGS) entry which is preliminary data.</text>
</comment>
<evidence type="ECO:0000259" key="5">
    <source>
        <dbReference type="Pfam" id="PF03828"/>
    </source>
</evidence>
<evidence type="ECO:0000256" key="4">
    <source>
        <dbReference type="ARBA" id="ARBA00022842"/>
    </source>
</evidence>
<dbReference type="Pfam" id="PF03828">
    <property type="entry name" value="PAP_assoc"/>
    <property type="match status" value="1"/>
</dbReference>